<keyword evidence="2" id="KW-1185">Reference proteome</keyword>
<evidence type="ECO:0000313" key="1">
    <source>
        <dbReference type="EMBL" id="KAI3700182.1"/>
    </source>
</evidence>
<dbReference type="EMBL" id="CM042016">
    <property type="protein sequence ID" value="KAI3700182.1"/>
    <property type="molecule type" value="Genomic_DNA"/>
</dbReference>
<reference evidence="1 2" key="2">
    <citation type="journal article" date="2022" name="Mol. Ecol. Resour.">
        <title>The genomes of chicory, endive, great burdock and yacon provide insights into Asteraceae paleo-polyploidization history and plant inulin production.</title>
        <authorList>
            <person name="Fan W."/>
            <person name="Wang S."/>
            <person name="Wang H."/>
            <person name="Wang A."/>
            <person name="Jiang F."/>
            <person name="Liu H."/>
            <person name="Zhao H."/>
            <person name="Xu D."/>
            <person name="Zhang Y."/>
        </authorList>
    </citation>
    <scope>NUCLEOTIDE SEQUENCE [LARGE SCALE GENOMIC DNA]</scope>
    <source>
        <strain evidence="2">cv. Punajuju</strain>
        <tissue evidence="1">Leaves</tissue>
    </source>
</reference>
<accession>A0ACB8ZRK3</accession>
<organism evidence="1 2">
    <name type="scientific">Cichorium intybus</name>
    <name type="common">Chicory</name>
    <dbReference type="NCBI Taxonomy" id="13427"/>
    <lineage>
        <taxon>Eukaryota</taxon>
        <taxon>Viridiplantae</taxon>
        <taxon>Streptophyta</taxon>
        <taxon>Embryophyta</taxon>
        <taxon>Tracheophyta</taxon>
        <taxon>Spermatophyta</taxon>
        <taxon>Magnoliopsida</taxon>
        <taxon>eudicotyledons</taxon>
        <taxon>Gunneridae</taxon>
        <taxon>Pentapetalae</taxon>
        <taxon>asterids</taxon>
        <taxon>campanulids</taxon>
        <taxon>Asterales</taxon>
        <taxon>Asteraceae</taxon>
        <taxon>Cichorioideae</taxon>
        <taxon>Cichorieae</taxon>
        <taxon>Cichoriinae</taxon>
        <taxon>Cichorium</taxon>
    </lineage>
</organism>
<evidence type="ECO:0000313" key="2">
    <source>
        <dbReference type="Proteomes" id="UP001055811"/>
    </source>
</evidence>
<reference evidence="2" key="1">
    <citation type="journal article" date="2022" name="Mol. Ecol. Resour.">
        <title>The genomes of chicory, endive, great burdock and yacon provide insights into Asteraceae palaeo-polyploidization history and plant inulin production.</title>
        <authorList>
            <person name="Fan W."/>
            <person name="Wang S."/>
            <person name="Wang H."/>
            <person name="Wang A."/>
            <person name="Jiang F."/>
            <person name="Liu H."/>
            <person name="Zhao H."/>
            <person name="Xu D."/>
            <person name="Zhang Y."/>
        </authorList>
    </citation>
    <scope>NUCLEOTIDE SEQUENCE [LARGE SCALE GENOMIC DNA]</scope>
    <source>
        <strain evidence="2">cv. Punajuju</strain>
    </source>
</reference>
<proteinExistence type="predicted"/>
<dbReference type="Proteomes" id="UP001055811">
    <property type="component" value="Linkage Group LG08"/>
</dbReference>
<protein>
    <submittedName>
        <fullName evidence="1">Uncharacterized protein</fullName>
    </submittedName>
</protein>
<name>A0ACB8ZRK3_CICIN</name>
<sequence>MAIGGSIWRGRKGRSFGQITAIKILVTDKRCKPATNPVNSINNVAAIETILDVEMNYATMIGEGMIIMVKIVDSNSKTANNLCS</sequence>
<gene>
    <name evidence="1" type="ORF">L2E82_44803</name>
</gene>
<comment type="caution">
    <text evidence="1">The sequence shown here is derived from an EMBL/GenBank/DDBJ whole genome shotgun (WGS) entry which is preliminary data.</text>
</comment>